<feature type="transmembrane region" description="Helical" evidence="6">
    <location>
        <begin position="110"/>
        <end position="131"/>
    </location>
</feature>
<organism evidence="8 9">
    <name type="scientific">Acetobacter malorum</name>
    <dbReference type="NCBI Taxonomy" id="178901"/>
    <lineage>
        <taxon>Bacteria</taxon>
        <taxon>Pseudomonadati</taxon>
        <taxon>Pseudomonadota</taxon>
        <taxon>Alphaproteobacteria</taxon>
        <taxon>Acetobacterales</taxon>
        <taxon>Acetobacteraceae</taxon>
        <taxon>Acetobacter</taxon>
    </lineage>
</organism>
<dbReference type="GO" id="GO:0005886">
    <property type="term" value="C:plasma membrane"/>
    <property type="evidence" value="ECO:0007669"/>
    <property type="project" value="UniProtKB-SubCell"/>
</dbReference>
<evidence type="ECO:0000256" key="4">
    <source>
        <dbReference type="ARBA" id="ARBA00022989"/>
    </source>
</evidence>
<evidence type="ECO:0000256" key="5">
    <source>
        <dbReference type="ARBA" id="ARBA00023136"/>
    </source>
</evidence>
<evidence type="ECO:0000313" key="9">
    <source>
        <dbReference type="Proteomes" id="UP000077349"/>
    </source>
</evidence>
<dbReference type="PANTHER" id="PTHR43124">
    <property type="entry name" value="PURINE EFFLUX PUMP PBUE"/>
    <property type="match status" value="1"/>
</dbReference>
<evidence type="ECO:0000256" key="2">
    <source>
        <dbReference type="ARBA" id="ARBA00022475"/>
    </source>
</evidence>
<evidence type="ECO:0000256" key="3">
    <source>
        <dbReference type="ARBA" id="ARBA00022692"/>
    </source>
</evidence>
<dbReference type="CDD" id="cd17324">
    <property type="entry name" value="MFS_NepI_like"/>
    <property type="match status" value="1"/>
</dbReference>
<keyword evidence="3 6" id="KW-0812">Transmembrane</keyword>
<proteinExistence type="predicted"/>
<comment type="subcellular location">
    <subcellularLocation>
        <location evidence="1">Cell membrane</location>
        <topology evidence="1">Multi-pass membrane protein</topology>
    </subcellularLocation>
</comment>
<dbReference type="eggNOG" id="COG2814">
    <property type="taxonomic scope" value="Bacteria"/>
</dbReference>
<evidence type="ECO:0000256" key="1">
    <source>
        <dbReference type="ARBA" id="ARBA00004651"/>
    </source>
</evidence>
<sequence>MSGGNDGGLHAASKAILAFAVGTFAIGTGEFAAMGLLPQMADSLHVTVPQAGGAISAYALGVVVGAPLVSVLGASFSRRSLMVVLMAWFAVTNCLSTCATSLHMLELARFITGLPHGSFMGVSALVAAGLVERGYRGRAVGRVFAGMTIANILGAPFASYAGTYFGWRLSYLLIGLISAICCVMIQLFVPYDSPNRARSALGELAAFTRKQVWFVIGTVAVGCGGMFCVYTYFSLTLQQVTHVPVWAVPLFQSLWGMGMFVGAWVGGIVMDKNLKWATIGAFIWNAAALGMFALVASNIPLTALAVFMLGGGIALSPAMQMRLMDVAADAQTLAASMNHAAFNMANALGAWLGGLVLVAGYGDAATGWAGMILSCVGLILFLLSLWSEKRDAGKEAARSGDSILSLP</sequence>
<dbReference type="EMBL" id="LVHD01000019">
    <property type="protein sequence ID" value="OAG75825.1"/>
    <property type="molecule type" value="Genomic_DNA"/>
</dbReference>
<name>A0A177G8Y2_9PROT</name>
<feature type="transmembrane region" description="Helical" evidence="6">
    <location>
        <begin position="212"/>
        <end position="233"/>
    </location>
</feature>
<keyword evidence="4 6" id="KW-1133">Transmembrane helix</keyword>
<protein>
    <submittedName>
        <fullName evidence="8">Putative transport transmembrane protein</fullName>
    </submittedName>
</protein>
<dbReference type="GO" id="GO:0022857">
    <property type="term" value="F:transmembrane transporter activity"/>
    <property type="evidence" value="ECO:0007669"/>
    <property type="project" value="InterPro"/>
</dbReference>
<reference evidence="8 9" key="1">
    <citation type="submission" date="2016-03" db="EMBL/GenBank/DDBJ databases">
        <title>Draft genome sequence of Acetobacter malorum CECT 7742, a strain isolated from strawberry vinegar.</title>
        <authorList>
            <person name="Sainz F."/>
            <person name="Mas A."/>
            <person name="Torija M.J."/>
        </authorList>
    </citation>
    <scope>NUCLEOTIDE SEQUENCE [LARGE SCALE GENOMIC DNA]</scope>
    <source>
        <strain evidence="8 9">CECT 7742</strain>
    </source>
</reference>
<dbReference type="Proteomes" id="UP000077349">
    <property type="component" value="Unassembled WGS sequence"/>
</dbReference>
<feature type="transmembrane region" description="Helical" evidence="6">
    <location>
        <begin position="301"/>
        <end position="319"/>
    </location>
</feature>
<dbReference type="InterPro" id="IPR011701">
    <property type="entry name" value="MFS"/>
</dbReference>
<evidence type="ECO:0000259" key="7">
    <source>
        <dbReference type="PROSITE" id="PS50850"/>
    </source>
</evidence>
<dbReference type="PROSITE" id="PS50850">
    <property type="entry name" value="MFS"/>
    <property type="match status" value="1"/>
</dbReference>
<evidence type="ECO:0000313" key="8">
    <source>
        <dbReference type="EMBL" id="OAG75825.1"/>
    </source>
</evidence>
<dbReference type="InterPro" id="IPR036259">
    <property type="entry name" value="MFS_trans_sf"/>
</dbReference>
<dbReference type="SUPFAM" id="SSF103473">
    <property type="entry name" value="MFS general substrate transporter"/>
    <property type="match status" value="1"/>
</dbReference>
<dbReference type="Gene3D" id="1.20.1250.20">
    <property type="entry name" value="MFS general substrate transporter like domains"/>
    <property type="match status" value="2"/>
</dbReference>
<feature type="transmembrane region" description="Helical" evidence="6">
    <location>
        <begin position="367"/>
        <end position="386"/>
    </location>
</feature>
<dbReference type="InterPro" id="IPR050189">
    <property type="entry name" value="MFS_Efflux_Transporters"/>
</dbReference>
<feature type="transmembrane region" description="Helical" evidence="6">
    <location>
        <begin position="83"/>
        <end position="104"/>
    </location>
</feature>
<feature type="domain" description="Major facilitator superfamily (MFS) profile" evidence="7">
    <location>
        <begin position="15"/>
        <end position="392"/>
    </location>
</feature>
<dbReference type="PANTHER" id="PTHR43124:SF3">
    <property type="entry name" value="CHLORAMPHENICOL EFFLUX PUMP RV0191"/>
    <property type="match status" value="1"/>
</dbReference>
<dbReference type="PATRIC" id="fig|178901.16.peg.3113"/>
<feature type="transmembrane region" description="Helical" evidence="6">
    <location>
        <begin position="143"/>
        <end position="165"/>
    </location>
</feature>
<evidence type="ECO:0000256" key="6">
    <source>
        <dbReference type="SAM" id="Phobius"/>
    </source>
</evidence>
<keyword evidence="2" id="KW-1003">Cell membrane</keyword>
<gene>
    <name evidence="8" type="ORF">Amal_02927</name>
</gene>
<feature type="transmembrane region" description="Helical" evidence="6">
    <location>
        <begin position="15"/>
        <end position="37"/>
    </location>
</feature>
<dbReference type="InterPro" id="IPR020846">
    <property type="entry name" value="MFS_dom"/>
</dbReference>
<accession>A0A177G8Y2</accession>
<comment type="caution">
    <text evidence="8">The sequence shown here is derived from an EMBL/GenBank/DDBJ whole genome shotgun (WGS) entry which is preliminary data.</text>
</comment>
<feature type="transmembrane region" description="Helical" evidence="6">
    <location>
        <begin position="57"/>
        <end position="76"/>
    </location>
</feature>
<dbReference type="Pfam" id="PF07690">
    <property type="entry name" value="MFS_1"/>
    <property type="match status" value="1"/>
</dbReference>
<feature type="transmembrane region" description="Helical" evidence="6">
    <location>
        <begin position="340"/>
        <end position="361"/>
    </location>
</feature>
<feature type="transmembrane region" description="Helical" evidence="6">
    <location>
        <begin position="245"/>
        <end position="269"/>
    </location>
</feature>
<keyword evidence="5 6" id="KW-0472">Membrane</keyword>
<feature type="transmembrane region" description="Helical" evidence="6">
    <location>
        <begin position="171"/>
        <end position="191"/>
    </location>
</feature>
<dbReference type="AlphaFoldDB" id="A0A177G8Y2"/>
<feature type="transmembrane region" description="Helical" evidence="6">
    <location>
        <begin position="276"/>
        <end position="295"/>
    </location>
</feature>